<reference evidence="2 3" key="1">
    <citation type="journal article" date="2024" name="Plant Biotechnol. J.">
        <title>Dendrobium thyrsiflorum genome and its molecular insights into genes involved in important horticultural traits.</title>
        <authorList>
            <person name="Chen B."/>
            <person name="Wang J.Y."/>
            <person name="Zheng P.J."/>
            <person name="Li K.L."/>
            <person name="Liang Y.M."/>
            <person name="Chen X.F."/>
            <person name="Zhang C."/>
            <person name="Zhao X."/>
            <person name="He X."/>
            <person name="Zhang G.Q."/>
            <person name="Liu Z.J."/>
            <person name="Xu Q."/>
        </authorList>
    </citation>
    <scope>NUCLEOTIDE SEQUENCE [LARGE SCALE GENOMIC DNA]</scope>
    <source>
        <strain evidence="2">GZMU011</strain>
    </source>
</reference>
<feature type="region of interest" description="Disordered" evidence="1">
    <location>
        <begin position="308"/>
        <end position="329"/>
    </location>
</feature>
<evidence type="ECO:0000313" key="3">
    <source>
        <dbReference type="Proteomes" id="UP001552299"/>
    </source>
</evidence>
<evidence type="ECO:0000256" key="1">
    <source>
        <dbReference type="SAM" id="MobiDB-lite"/>
    </source>
</evidence>
<dbReference type="EMBL" id="JANQDX010000013">
    <property type="protein sequence ID" value="KAL0913783.1"/>
    <property type="molecule type" value="Genomic_DNA"/>
</dbReference>
<gene>
    <name evidence="2" type="ORF">M5K25_017270</name>
</gene>
<name>A0ABD0UUG8_DENTH</name>
<protein>
    <submittedName>
        <fullName evidence="2">Uncharacterized protein</fullName>
    </submittedName>
</protein>
<accession>A0ABD0UUG8</accession>
<dbReference type="Proteomes" id="UP001552299">
    <property type="component" value="Unassembled WGS sequence"/>
</dbReference>
<keyword evidence="3" id="KW-1185">Reference proteome</keyword>
<sequence length="368" mass="41645">MPSYYRLALLFRLAFSDVPLDCFRFWCSLAFLAATAGRFLLRTRCSFQLDLLEPLSLTLLWGGRKDDFFGTPVLLERVPSYDAEAVSILFRFSPLPEDRYASLFLKAVFAHEIKSAIKGRVDLLQWPFFDLNLEVDNTVDNYMDCILFTLVSSIEEHLPSGQWRIIGHPPASSSPATSPASNTVGTSCFLAASLGQLGTVTQQIRETQGELADFRRQAGERLDNIQRRWRRWPEAAEAEDDSGGFQRRWRQWSVAVAGDDASDNGRRRRLAAPNGCGRWRWRRWPTTAVAGDGGWRWRATTIVMVANNDGGGDGRRRLPASGGYRRASRQGSSDMRLIRILQVQVKDVKYIFGPLDGTKDKIREYLVV</sequence>
<organism evidence="2 3">
    <name type="scientific">Dendrobium thyrsiflorum</name>
    <name type="common">Pinecone-like raceme dendrobium</name>
    <name type="synonym">Orchid</name>
    <dbReference type="NCBI Taxonomy" id="117978"/>
    <lineage>
        <taxon>Eukaryota</taxon>
        <taxon>Viridiplantae</taxon>
        <taxon>Streptophyta</taxon>
        <taxon>Embryophyta</taxon>
        <taxon>Tracheophyta</taxon>
        <taxon>Spermatophyta</taxon>
        <taxon>Magnoliopsida</taxon>
        <taxon>Liliopsida</taxon>
        <taxon>Asparagales</taxon>
        <taxon>Orchidaceae</taxon>
        <taxon>Epidendroideae</taxon>
        <taxon>Malaxideae</taxon>
        <taxon>Dendrobiinae</taxon>
        <taxon>Dendrobium</taxon>
    </lineage>
</organism>
<proteinExistence type="predicted"/>
<comment type="caution">
    <text evidence="2">The sequence shown here is derived from an EMBL/GenBank/DDBJ whole genome shotgun (WGS) entry which is preliminary data.</text>
</comment>
<dbReference type="AlphaFoldDB" id="A0ABD0UUG8"/>
<evidence type="ECO:0000313" key="2">
    <source>
        <dbReference type="EMBL" id="KAL0913783.1"/>
    </source>
</evidence>